<feature type="transmembrane region" description="Helical" evidence="10">
    <location>
        <begin position="166"/>
        <end position="183"/>
    </location>
</feature>
<dbReference type="EC" id="2.3.1.225" evidence="10"/>
<feature type="domain" description="Palmitoyltransferase DHHC" evidence="11">
    <location>
        <begin position="79"/>
        <end position="179"/>
    </location>
</feature>
<evidence type="ECO:0000256" key="2">
    <source>
        <dbReference type="ARBA" id="ARBA00022679"/>
    </source>
</evidence>
<dbReference type="PANTHER" id="PTHR22883">
    <property type="entry name" value="ZINC FINGER DHHC DOMAIN CONTAINING PROTEIN"/>
    <property type="match status" value="1"/>
</dbReference>
<dbReference type="STRING" id="291195.A0A437AKS6"/>
<comment type="domain">
    <text evidence="10">The DHHC domain is required for palmitoyltransferase activity.</text>
</comment>
<feature type="transmembrane region" description="Helical" evidence="10">
    <location>
        <begin position="137"/>
        <end position="159"/>
    </location>
</feature>
<comment type="caution">
    <text evidence="12">The sequence shown here is derived from an EMBL/GenBank/DDBJ whole genome shotgun (WGS) entry which is preliminary data.</text>
</comment>
<dbReference type="OrthoDB" id="9909019at2759"/>
<dbReference type="AlphaFoldDB" id="A0A437AKS6"/>
<comment type="subcellular location">
    <subcellularLocation>
        <location evidence="1">Membrane</location>
        <topology evidence="1">Multi-pass membrane protein</topology>
    </subcellularLocation>
</comment>
<dbReference type="GO" id="GO:0005783">
    <property type="term" value="C:endoplasmic reticulum"/>
    <property type="evidence" value="ECO:0007669"/>
    <property type="project" value="TreeGrafter"/>
</dbReference>
<evidence type="ECO:0000256" key="5">
    <source>
        <dbReference type="ARBA" id="ARBA00023136"/>
    </source>
</evidence>
<evidence type="ECO:0000256" key="3">
    <source>
        <dbReference type="ARBA" id="ARBA00022692"/>
    </source>
</evidence>
<reference evidence="12 13" key="1">
    <citation type="submission" date="2018-10" db="EMBL/GenBank/DDBJ databases">
        <title>Draft genome sequence of the microsporidian Tubulinosema ratisbonensis.</title>
        <authorList>
            <person name="Polonais V."/>
            <person name="Peyretaillade E."/>
            <person name="Niehus S."/>
            <person name="Wawrzyniak I."/>
            <person name="Franchet A."/>
            <person name="Gaspin C."/>
            <person name="Reichstadt M."/>
            <person name="Belser C."/>
            <person name="Labadie K."/>
            <person name="Delbac F."/>
            <person name="Ferrandon D."/>
        </authorList>
    </citation>
    <scope>NUCLEOTIDE SEQUENCE [LARGE SCALE GENOMIC DNA]</scope>
    <source>
        <strain evidence="12 13">Franzen</strain>
    </source>
</reference>
<feature type="transmembrane region" description="Helical" evidence="10">
    <location>
        <begin position="110"/>
        <end position="131"/>
    </location>
</feature>
<feature type="transmembrane region" description="Helical" evidence="10">
    <location>
        <begin position="32"/>
        <end position="52"/>
    </location>
</feature>
<keyword evidence="8 10" id="KW-0012">Acyltransferase</keyword>
<sequence length="185" mass="21223">MNNFRLLLTTFVLLGFLGCSIAFIFHRYSIIQKLVVVTSSFASMLLFIRLLFSIPGTKICNHVIETRIDDFCISTGSYAHCFKCNACIFKKDHHCIWLNSCIGQNNKKTFIFFLISAVILGTSLFTPFYKLVLGIEIFPLFILLGFFCIFYTLVLLLLFSLSVYHIVLTCIGITSCEFYGMYFKK</sequence>
<evidence type="ECO:0000256" key="8">
    <source>
        <dbReference type="ARBA" id="ARBA00023315"/>
    </source>
</evidence>
<name>A0A437AKS6_9MICR</name>
<dbReference type="GO" id="GO:0019706">
    <property type="term" value="F:protein-cysteine S-palmitoyltransferase activity"/>
    <property type="evidence" value="ECO:0007669"/>
    <property type="project" value="UniProtKB-EC"/>
</dbReference>
<accession>A0A437AKS6</accession>
<evidence type="ECO:0000259" key="11">
    <source>
        <dbReference type="Pfam" id="PF01529"/>
    </source>
</evidence>
<keyword evidence="4 10" id="KW-1133">Transmembrane helix</keyword>
<dbReference type="InterPro" id="IPR039859">
    <property type="entry name" value="PFA4/ZDH16/20/ERF2-like"/>
</dbReference>
<evidence type="ECO:0000256" key="6">
    <source>
        <dbReference type="ARBA" id="ARBA00023139"/>
    </source>
</evidence>
<dbReference type="VEuPathDB" id="MicrosporidiaDB:TUBRATIS_17420"/>
<comment type="catalytic activity">
    <reaction evidence="9 10">
        <text>L-cysteinyl-[protein] + hexadecanoyl-CoA = S-hexadecanoyl-L-cysteinyl-[protein] + CoA</text>
        <dbReference type="Rhea" id="RHEA:36683"/>
        <dbReference type="Rhea" id="RHEA-COMP:10131"/>
        <dbReference type="Rhea" id="RHEA-COMP:11032"/>
        <dbReference type="ChEBI" id="CHEBI:29950"/>
        <dbReference type="ChEBI" id="CHEBI:57287"/>
        <dbReference type="ChEBI" id="CHEBI:57379"/>
        <dbReference type="ChEBI" id="CHEBI:74151"/>
        <dbReference type="EC" id="2.3.1.225"/>
    </reaction>
</comment>
<dbReference type="GO" id="GO:0016020">
    <property type="term" value="C:membrane"/>
    <property type="evidence" value="ECO:0007669"/>
    <property type="project" value="UniProtKB-SubCell"/>
</dbReference>
<keyword evidence="13" id="KW-1185">Reference proteome</keyword>
<keyword evidence="3 10" id="KW-0812">Transmembrane</keyword>
<dbReference type="GO" id="GO:0006612">
    <property type="term" value="P:protein targeting to membrane"/>
    <property type="evidence" value="ECO:0007669"/>
    <property type="project" value="TreeGrafter"/>
</dbReference>
<evidence type="ECO:0000256" key="4">
    <source>
        <dbReference type="ARBA" id="ARBA00022989"/>
    </source>
</evidence>
<protein>
    <recommendedName>
        <fullName evidence="10">Palmitoyltransferase</fullName>
        <ecNumber evidence="10">2.3.1.225</ecNumber>
    </recommendedName>
</protein>
<dbReference type="Proteomes" id="UP000282876">
    <property type="component" value="Unassembled WGS sequence"/>
</dbReference>
<evidence type="ECO:0000313" key="12">
    <source>
        <dbReference type="EMBL" id="RVD91793.1"/>
    </source>
</evidence>
<comment type="similarity">
    <text evidence="10">Belongs to the DHHC palmitoyltransferase family.</text>
</comment>
<dbReference type="GO" id="GO:0005794">
    <property type="term" value="C:Golgi apparatus"/>
    <property type="evidence" value="ECO:0007669"/>
    <property type="project" value="TreeGrafter"/>
</dbReference>
<keyword evidence="6" id="KW-0564">Palmitate</keyword>
<organism evidence="12 13">
    <name type="scientific">Tubulinosema ratisbonensis</name>
    <dbReference type="NCBI Taxonomy" id="291195"/>
    <lineage>
        <taxon>Eukaryota</taxon>
        <taxon>Fungi</taxon>
        <taxon>Fungi incertae sedis</taxon>
        <taxon>Microsporidia</taxon>
        <taxon>Tubulinosematoidea</taxon>
        <taxon>Tubulinosematidae</taxon>
        <taxon>Tubulinosema</taxon>
    </lineage>
</organism>
<gene>
    <name evidence="12" type="ORF">TUBRATIS_17420</name>
</gene>
<keyword evidence="5 10" id="KW-0472">Membrane</keyword>
<keyword evidence="7" id="KW-0449">Lipoprotein</keyword>
<dbReference type="PROSITE" id="PS50216">
    <property type="entry name" value="DHHC"/>
    <property type="match status" value="1"/>
</dbReference>
<keyword evidence="2 10" id="KW-0808">Transferase</keyword>
<dbReference type="Pfam" id="PF01529">
    <property type="entry name" value="DHHC"/>
    <property type="match status" value="1"/>
</dbReference>
<evidence type="ECO:0000256" key="7">
    <source>
        <dbReference type="ARBA" id="ARBA00023288"/>
    </source>
</evidence>
<evidence type="ECO:0000313" key="13">
    <source>
        <dbReference type="Proteomes" id="UP000282876"/>
    </source>
</evidence>
<dbReference type="PROSITE" id="PS51257">
    <property type="entry name" value="PROKAR_LIPOPROTEIN"/>
    <property type="match status" value="1"/>
</dbReference>
<dbReference type="EMBL" id="RCSS01000404">
    <property type="protein sequence ID" value="RVD91793.1"/>
    <property type="molecule type" value="Genomic_DNA"/>
</dbReference>
<evidence type="ECO:0000256" key="1">
    <source>
        <dbReference type="ARBA" id="ARBA00004141"/>
    </source>
</evidence>
<evidence type="ECO:0000256" key="9">
    <source>
        <dbReference type="ARBA" id="ARBA00048048"/>
    </source>
</evidence>
<dbReference type="InterPro" id="IPR001594">
    <property type="entry name" value="Palmitoyltrfase_DHHC"/>
</dbReference>
<evidence type="ECO:0000256" key="10">
    <source>
        <dbReference type="RuleBase" id="RU079119"/>
    </source>
</evidence>
<proteinExistence type="inferred from homology"/>